<feature type="domain" description="Prolamin-like" evidence="4">
    <location>
        <begin position="71"/>
        <end position="143"/>
    </location>
</feature>
<dbReference type="InterPro" id="IPR008502">
    <property type="entry name" value="Prolamin-like"/>
</dbReference>
<protein>
    <recommendedName>
        <fullName evidence="4">Prolamin-like domain-containing protein</fullName>
    </recommendedName>
</protein>
<comment type="caution">
    <text evidence="5">The sequence shown here is derived from an EMBL/GenBank/DDBJ whole genome shotgun (WGS) entry which is preliminary data.</text>
</comment>
<dbReference type="EMBL" id="JBFOLK010000003">
    <property type="protein sequence ID" value="KAL2526879.1"/>
    <property type="molecule type" value="Genomic_DNA"/>
</dbReference>
<feature type="signal peptide" evidence="3">
    <location>
        <begin position="1"/>
        <end position="23"/>
    </location>
</feature>
<evidence type="ECO:0000256" key="2">
    <source>
        <dbReference type="SAM" id="MobiDB-lite"/>
    </source>
</evidence>
<proteinExistence type="predicted"/>
<gene>
    <name evidence="5" type="ORF">Adt_11933</name>
</gene>
<evidence type="ECO:0000259" key="4">
    <source>
        <dbReference type="Pfam" id="PF05617"/>
    </source>
</evidence>
<feature type="compositionally biased region" description="Low complexity" evidence="2">
    <location>
        <begin position="45"/>
        <end position="55"/>
    </location>
</feature>
<feature type="region of interest" description="Disordered" evidence="2">
    <location>
        <begin position="33"/>
        <end position="61"/>
    </location>
</feature>
<evidence type="ECO:0000256" key="3">
    <source>
        <dbReference type="SAM" id="SignalP"/>
    </source>
</evidence>
<dbReference type="Pfam" id="PF05617">
    <property type="entry name" value="Prolamin_like"/>
    <property type="match status" value="1"/>
</dbReference>
<reference evidence="6" key="1">
    <citation type="submission" date="2024-07" db="EMBL/GenBank/DDBJ databases">
        <title>Two chromosome-level genome assemblies of Korean endemic species Abeliophyllum distichum and Forsythia ovata (Oleaceae).</title>
        <authorList>
            <person name="Jang H."/>
        </authorList>
    </citation>
    <scope>NUCLEOTIDE SEQUENCE [LARGE SCALE GENOMIC DNA]</scope>
</reference>
<dbReference type="PANTHER" id="PTHR31951:SF22">
    <property type="entry name" value="ECA1 GAMETOGENESIS RELATED FAMILY"/>
    <property type="match status" value="1"/>
</dbReference>
<evidence type="ECO:0000256" key="1">
    <source>
        <dbReference type="ARBA" id="ARBA00022729"/>
    </source>
</evidence>
<feature type="chain" id="PRO_5044863632" description="Prolamin-like domain-containing protein" evidence="3">
    <location>
        <begin position="24"/>
        <end position="160"/>
    </location>
</feature>
<keyword evidence="1 3" id="KW-0732">Signal</keyword>
<sequence length="160" mass="17540">MTTLVFLFMIFALAAFSSQPALALETHIPPSHAAVPPANNPAPPHHAAAAPSPAVFSEDTPPPESTFVDACQRKITSECGSEIFNSIFINNSVNDKCCRQLVAMGRRCHEDIFKTTLTLLPDLNGRDRTQIMKRNVETWDQCVLVTNIEASSPLPSFFLD</sequence>
<name>A0ABD1UPD0_9LAMI</name>
<evidence type="ECO:0000313" key="5">
    <source>
        <dbReference type="EMBL" id="KAL2526879.1"/>
    </source>
</evidence>
<dbReference type="PANTHER" id="PTHR31951">
    <property type="entry name" value="BIFUNCTIONAL INHIBITOR/LIPID-TRANSFER PROTEIN/SEED STORAGE 2S ALBUMIN SUPERFAMILY PROTEIN-RELATED"/>
    <property type="match status" value="1"/>
</dbReference>
<keyword evidence="6" id="KW-1185">Reference proteome</keyword>
<dbReference type="Proteomes" id="UP001604336">
    <property type="component" value="Unassembled WGS sequence"/>
</dbReference>
<evidence type="ECO:0000313" key="6">
    <source>
        <dbReference type="Proteomes" id="UP001604336"/>
    </source>
</evidence>
<dbReference type="AlphaFoldDB" id="A0ABD1UPD0"/>
<organism evidence="5 6">
    <name type="scientific">Abeliophyllum distichum</name>
    <dbReference type="NCBI Taxonomy" id="126358"/>
    <lineage>
        <taxon>Eukaryota</taxon>
        <taxon>Viridiplantae</taxon>
        <taxon>Streptophyta</taxon>
        <taxon>Embryophyta</taxon>
        <taxon>Tracheophyta</taxon>
        <taxon>Spermatophyta</taxon>
        <taxon>Magnoliopsida</taxon>
        <taxon>eudicotyledons</taxon>
        <taxon>Gunneridae</taxon>
        <taxon>Pentapetalae</taxon>
        <taxon>asterids</taxon>
        <taxon>lamiids</taxon>
        <taxon>Lamiales</taxon>
        <taxon>Oleaceae</taxon>
        <taxon>Forsythieae</taxon>
        <taxon>Abeliophyllum</taxon>
    </lineage>
</organism>
<accession>A0ABD1UPD0</accession>